<name>A0ABU0M775_9HYPH</name>
<dbReference type="RefSeq" id="WP_266279119.1">
    <property type="nucleotide sequence ID" value="NZ_JAPKNF010000001.1"/>
</dbReference>
<keyword evidence="4" id="KW-1185">Reference proteome</keyword>
<reference evidence="3 4" key="1">
    <citation type="submission" date="2023-07" db="EMBL/GenBank/DDBJ databases">
        <title>Genomic Encyclopedia of Type Strains, Phase IV (KMG-IV): sequencing the most valuable type-strain genomes for metagenomic binning, comparative biology and taxonomic classification.</title>
        <authorList>
            <person name="Goeker M."/>
        </authorList>
    </citation>
    <scope>NUCLEOTIDE SEQUENCE [LARGE SCALE GENOMIC DNA]</scope>
    <source>
        <strain evidence="3 4">B1-1</strain>
    </source>
</reference>
<protein>
    <submittedName>
        <fullName evidence="3">Aryl-alcohol dehydrogenase-like predicted oxidoreductase</fullName>
    </submittedName>
</protein>
<dbReference type="Pfam" id="PF00248">
    <property type="entry name" value="Aldo_ket_red"/>
    <property type="match status" value="1"/>
</dbReference>
<organism evidence="3 4">
    <name type="scientific">Kaistia geumhonensis</name>
    <dbReference type="NCBI Taxonomy" id="410839"/>
    <lineage>
        <taxon>Bacteria</taxon>
        <taxon>Pseudomonadati</taxon>
        <taxon>Pseudomonadota</taxon>
        <taxon>Alphaproteobacteria</taxon>
        <taxon>Hyphomicrobiales</taxon>
        <taxon>Kaistiaceae</taxon>
        <taxon>Kaistia</taxon>
    </lineage>
</organism>
<dbReference type="PANTHER" id="PTHR43364">
    <property type="entry name" value="NADH-SPECIFIC METHYLGLYOXAL REDUCTASE-RELATED"/>
    <property type="match status" value="1"/>
</dbReference>
<dbReference type="SUPFAM" id="SSF51430">
    <property type="entry name" value="NAD(P)-linked oxidoreductase"/>
    <property type="match status" value="1"/>
</dbReference>
<dbReference type="Gene3D" id="3.20.20.100">
    <property type="entry name" value="NADP-dependent oxidoreductase domain"/>
    <property type="match status" value="1"/>
</dbReference>
<dbReference type="InterPro" id="IPR050523">
    <property type="entry name" value="AKR_Detox_Biosynth"/>
</dbReference>
<proteinExistence type="predicted"/>
<evidence type="ECO:0000313" key="3">
    <source>
        <dbReference type="EMBL" id="MDQ0516819.1"/>
    </source>
</evidence>
<evidence type="ECO:0000313" key="4">
    <source>
        <dbReference type="Proteomes" id="UP001223743"/>
    </source>
</evidence>
<evidence type="ECO:0000256" key="1">
    <source>
        <dbReference type="ARBA" id="ARBA00023002"/>
    </source>
</evidence>
<dbReference type="InterPro" id="IPR023210">
    <property type="entry name" value="NADP_OxRdtase_dom"/>
</dbReference>
<dbReference type="InterPro" id="IPR036812">
    <property type="entry name" value="NAD(P)_OxRdtase_dom_sf"/>
</dbReference>
<dbReference type="Proteomes" id="UP001223743">
    <property type="component" value="Unassembled WGS sequence"/>
</dbReference>
<dbReference type="PANTHER" id="PTHR43364:SF4">
    <property type="entry name" value="NAD(P)-LINKED OXIDOREDUCTASE SUPERFAMILY PROTEIN"/>
    <property type="match status" value="1"/>
</dbReference>
<dbReference type="CDD" id="cd19102">
    <property type="entry name" value="AKR_unchar"/>
    <property type="match status" value="1"/>
</dbReference>
<keyword evidence="1" id="KW-0560">Oxidoreductase</keyword>
<gene>
    <name evidence="3" type="ORF">QO015_002432</name>
</gene>
<dbReference type="EMBL" id="JAUSWJ010000001">
    <property type="protein sequence ID" value="MDQ0516819.1"/>
    <property type="molecule type" value="Genomic_DNA"/>
</dbReference>
<evidence type="ECO:0000259" key="2">
    <source>
        <dbReference type="Pfam" id="PF00248"/>
    </source>
</evidence>
<accession>A0ABU0M775</accession>
<comment type="caution">
    <text evidence="3">The sequence shown here is derived from an EMBL/GenBank/DDBJ whole genome shotgun (WGS) entry which is preliminary data.</text>
</comment>
<feature type="domain" description="NADP-dependent oxidoreductase" evidence="2">
    <location>
        <begin position="22"/>
        <end position="322"/>
    </location>
</feature>
<sequence length="339" mass="35911">MMTATALPTVALGRTGFAITRVGFGAWAAGGDWIFGWGHQDDEQSITAIRRAVELGINWIDTAPTYGLGHSEELVGAALADIPRSERPYVFTKCGLDWGTGERAMPKFVGRRDALQKELDASLRRLRVEAIDLWQVHWPAHDVGIEDYWQTLVDARAAGKVRAIGLSNHGVEALERAEAIGHVDTLQPPFSAIARGAAADVIPWAEAHGTGVIVYSPMQSGLLTGSFTAERAAALSDLDWRKADEEFNGDRLKRNLALAAALAPIAERHGVTVGTVAIAWTLAFPGVTAAIVGARSPAQVDGWAAAARFALSADEVAEIGRAIEATGAGSGPLGADHAR</sequence>